<proteinExistence type="predicted"/>
<evidence type="ECO:0000259" key="3">
    <source>
        <dbReference type="PROSITE" id="PS51000"/>
    </source>
</evidence>
<dbReference type="InterPro" id="IPR026881">
    <property type="entry name" value="WYL_dom"/>
</dbReference>
<protein>
    <submittedName>
        <fullName evidence="4">DNA-binding transcriptional regulator YafY</fullName>
    </submittedName>
</protein>
<dbReference type="Gene3D" id="1.10.10.10">
    <property type="entry name" value="Winged helix-like DNA-binding domain superfamily/Winged helix DNA-binding domain"/>
    <property type="match status" value="1"/>
</dbReference>
<dbReference type="Pfam" id="PF13280">
    <property type="entry name" value="WYL"/>
    <property type="match status" value="1"/>
</dbReference>
<dbReference type="InterPro" id="IPR057727">
    <property type="entry name" value="WCX_dom"/>
</dbReference>
<evidence type="ECO:0000256" key="1">
    <source>
        <dbReference type="ARBA" id="ARBA00023015"/>
    </source>
</evidence>
<dbReference type="Pfam" id="PF08279">
    <property type="entry name" value="HTH_11"/>
    <property type="match status" value="1"/>
</dbReference>
<dbReference type="EMBL" id="JAUSTI010000013">
    <property type="protein sequence ID" value="MDQ0172733.1"/>
    <property type="molecule type" value="Genomic_DNA"/>
</dbReference>
<dbReference type="InterPro" id="IPR036388">
    <property type="entry name" value="WH-like_DNA-bd_sf"/>
</dbReference>
<keyword evidence="2" id="KW-0804">Transcription</keyword>
<keyword evidence="4" id="KW-0238">DNA-binding</keyword>
<dbReference type="PIRSF" id="PIRSF016838">
    <property type="entry name" value="PafC"/>
    <property type="match status" value="1"/>
</dbReference>
<dbReference type="Proteomes" id="UP001233836">
    <property type="component" value="Unassembled WGS sequence"/>
</dbReference>
<dbReference type="InterPro" id="IPR001034">
    <property type="entry name" value="DeoR_HTH"/>
</dbReference>
<keyword evidence="5" id="KW-1185">Reference proteome</keyword>
<dbReference type="InterPro" id="IPR013196">
    <property type="entry name" value="HTH_11"/>
</dbReference>
<comment type="caution">
    <text evidence="4">The sequence shown here is derived from an EMBL/GenBank/DDBJ whole genome shotgun (WGS) entry which is preliminary data.</text>
</comment>
<dbReference type="Pfam" id="PF25583">
    <property type="entry name" value="WCX"/>
    <property type="match status" value="1"/>
</dbReference>
<dbReference type="RefSeq" id="WP_307219123.1">
    <property type="nucleotide sequence ID" value="NZ_JAUSTI010000013.1"/>
</dbReference>
<dbReference type="PANTHER" id="PTHR34580:SF9">
    <property type="entry name" value="SLL5097 PROTEIN"/>
    <property type="match status" value="1"/>
</dbReference>
<dbReference type="PROSITE" id="PS51000">
    <property type="entry name" value="HTH_DEOR_2"/>
    <property type="match status" value="1"/>
</dbReference>
<dbReference type="PROSITE" id="PS52050">
    <property type="entry name" value="WYL"/>
    <property type="match status" value="1"/>
</dbReference>
<accession>A0ABT9WHH7</accession>
<dbReference type="InterPro" id="IPR028349">
    <property type="entry name" value="PafC-like"/>
</dbReference>
<evidence type="ECO:0000313" key="5">
    <source>
        <dbReference type="Proteomes" id="UP001233836"/>
    </source>
</evidence>
<dbReference type="InterPro" id="IPR051534">
    <property type="entry name" value="CBASS_pafABC_assoc_protein"/>
</dbReference>
<name>A0ABT9WHH7_9BACL</name>
<keyword evidence="1" id="KW-0805">Transcription regulation</keyword>
<organism evidence="4 5">
    <name type="scientific">Paenibacillus tundrae</name>
    <dbReference type="NCBI Taxonomy" id="528187"/>
    <lineage>
        <taxon>Bacteria</taxon>
        <taxon>Bacillati</taxon>
        <taxon>Bacillota</taxon>
        <taxon>Bacilli</taxon>
        <taxon>Bacillales</taxon>
        <taxon>Paenibacillaceae</taxon>
        <taxon>Paenibacillus</taxon>
    </lineage>
</organism>
<feature type="domain" description="HTH deoR-type" evidence="3">
    <location>
        <begin position="1"/>
        <end position="60"/>
    </location>
</feature>
<dbReference type="SUPFAM" id="SSF46785">
    <property type="entry name" value="Winged helix' DNA-binding domain"/>
    <property type="match status" value="1"/>
</dbReference>
<reference evidence="4 5" key="1">
    <citation type="submission" date="2023-07" db="EMBL/GenBank/DDBJ databases">
        <title>Sorghum-associated microbial communities from plants grown in Nebraska, USA.</title>
        <authorList>
            <person name="Schachtman D."/>
        </authorList>
    </citation>
    <scope>NUCLEOTIDE SEQUENCE [LARGE SCALE GENOMIC DNA]</scope>
    <source>
        <strain evidence="4 5">DS1314</strain>
    </source>
</reference>
<evidence type="ECO:0000313" key="4">
    <source>
        <dbReference type="EMBL" id="MDQ0172733.1"/>
    </source>
</evidence>
<dbReference type="GO" id="GO:0003677">
    <property type="term" value="F:DNA binding"/>
    <property type="evidence" value="ECO:0007669"/>
    <property type="project" value="UniProtKB-KW"/>
</dbReference>
<dbReference type="InterPro" id="IPR036390">
    <property type="entry name" value="WH_DNA-bd_sf"/>
</dbReference>
<evidence type="ECO:0000256" key="2">
    <source>
        <dbReference type="ARBA" id="ARBA00023163"/>
    </source>
</evidence>
<dbReference type="PANTHER" id="PTHR34580">
    <property type="match status" value="1"/>
</dbReference>
<sequence length="301" mass="34810">MNNRKLAIMRLMDSRRKFTARELAERFQVSIRTIQRDLDALQSMGFPLYTEVGVHGGYQVLPNRLLPPLQLHQNEALGLFLMLEYLEKVPDFPYGSVREHLAEQYFSSLPQDVQDLVMRMRKHITFLQPHSSAHAQPMTTTILDAAVEKRGVTFQYSSRNGQKTVEVFPIGIYYDRGYWYMPARHKERVLLYRVDRMSDLEITDETDGSIPNLHDWLRAEDERERVEVVLHFTDAGARQASSDVVFKSVQGHEWKGAIPVAELPYTARGLLAYGPEVKVVVPVELKQMVRSMLEKSLEQYL</sequence>
<gene>
    <name evidence="4" type="ORF">J2T19_004223</name>
</gene>